<reference evidence="16 17" key="1">
    <citation type="submission" date="2018-11" db="EMBL/GenBank/DDBJ databases">
        <title>Sequencing the genomes of 1000 actinobacteria strains.</title>
        <authorList>
            <person name="Klenk H.-P."/>
        </authorList>
    </citation>
    <scope>NUCLEOTIDE SEQUENCE [LARGE SCALE GENOMIC DNA]</scope>
    <source>
        <strain evidence="16 17">DSM 14418</strain>
    </source>
</reference>
<dbReference type="PANTHER" id="PTHR46244:SF3">
    <property type="entry name" value="PHOSPHOENOLPYRUVATE-PROTEIN PHOSPHOTRANSFERASE"/>
    <property type="match status" value="1"/>
</dbReference>
<feature type="domain" description="Phosphotransferase system enzyme I N-terminal" evidence="15">
    <location>
        <begin position="14"/>
        <end position="132"/>
    </location>
</feature>
<dbReference type="Gene3D" id="1.10.274.10">
    <property type="entry name" value="PtsI, HPr-binding domain"/>
    <property type="match status" value="1"/>
</dbReference>
<evidence type="ECO:0000256" key="12">
    <source>
        <dbReference type="PIRSR" id="PIRSR000732-3"/>
    </source>
</evidence>
<dbReference type="SUPFAM" id="SSF51621">
    <property type="entry name" value="Phosphoenolpyruvate/pyruvate domain"/>
    <property type="match status" value="1"/>
</dbReference>
<dbReference type="Pfam" id="PF00391">
    <property type="entry name" value="PEP-utilizers"/>
    <property type="match status" value="1"/>
</dbReference>
<protein>
    <recommendedName>
        <fullName evidence="3 9">Phosphoenolpyruvate-protein phosphotransferase</fullName>
        <ecNumber evidence="9">2.7.3.9</ecNumber>
    </recommendedName>
    <alternativeName>
        <fullName evidence="8 9">Phosphotransferase system, enzyme I</fullName>
    </alternativeName>
</protein>
<dbReference type="GO" id="GO:0009401">
    <property type="term" value="P:phosphoenolpyruvate-dependent sugar phosphotransferase system"/>
    <property type="evidence" value="ECO:0007669"/>
    <property type="project" value="UniProtKB-KW"/>
</dbReference>
<feature type="active site" description="Proton donor" evidence="10">
    <location>
        <position position="493"/>
    </location>
</feature>
<evidence type="ECO:0000256" key="9">
    <source>
        <dbReference type="PIRNR" id="PIRNR000732"/>
    </source>
</evidence>
<evidence type="ECO:0000259" key="15">
    <source>
        <dbReference type="Pfam" id="PF05524"/>
    </source>
</evidence>
<dbReference type="PANTHER" id="PTHR46244">
    <property type="entry name" value="PHOSPHOENOLPYRUVATE-PROTEIN PHOSPHOTRANSFERASE"/>
    <property type="match status" value="1"/>
</dbReference>
<keyword evidence="16" id="KW-0670">Pyruvate</keyword>
<dbReference type="RefSeq" id="WP_123916675.1">
    <property type="nucleotide sequence ID" value="NZ_RKRA01000001.1"/>
</dbReference>
<comment type="subcellular location">
    <subcellularLocation>
        <location evidence="9">Cytoplasm</location>
    </subcellularLocation>
</comment>
<dbReference type="InterPro" id="IPR023151">
    <property type="entry name" value="PEP_util_CS"/>
</dbReference>
<evidence type="ECO:0000256" key="2">
    <source>
        <dbReference type="ARBA" id="ARBA00007837"/>
    </source>
</evidence>
<dbReference type="SUPFAM" id="SSF52009">
    <property type="entry name" value="Phosphohistidine domain"/>
    <property type="match status" value="1"/>
</dbReference>
<comment type="catalytic activity">
    <reaction evidence="9">
        <text>L-histidyl-[protein] + phosphoenolpyruvate = N(pros)-phospho-L-histidyl-[protein] + pyruvate</text>
        <dbReference type="Rhea" id="RHEA:23880"/>
        <dbReference type="Rhea" id="RHEA-COMP:9745"/>
        <dbReference type="Rhea" id="RHEA-COMP:9746"/>
        <dbReference type="ChEBI" id="CHEBI:15361"/>
        <dbReference type="ChEBI" id="CHEBI:29979"/>
        <dbReference type="ChEBI" id="CHEBI:58702"/>
        <dbReference type="ChEBI" id="CHEBI:64837"/>
        <dbReference type="EC" id="2.7.3.9"/>
    </reaction>
</comment>
<evidence type="ECO:0000259" key="13">
    <source>
        <dbReference type="Pfam" id="PF00391"/>
    </source>
</evidence>
<feature type="binding site" evidence="11">
    <location>
        <begin position="445"/>
        <end position="446"/>
    </location>
    <ligand>
        <name>phosphoenolpyruvate</name>
        <dbReference type="ChEBI" id="CHEBI:58702"/>
    </ligand>
</feature>
<name>A0A3N4Z5L7_9MICO</name>
<organism evidence="16 17">
    <name type="scientific">Georgenia muralis</name>
    <dbReference type="NCBI Taxonomy" id="154117"/>
    <lineage>
        <taxon>Bacteria</taxon>
        <taxon>Bacillati</taxon>
        <taxon>Actinomycetota</taxon>
        <taxon>Actinomycetes</taxon>
        <taxon>Micrococcales</taxon>
        <taxon>Bogoriellaceae</taxon>
        <taxon>Georgenia</taxon>
    </lineage>
</organism>
<evidence type="ECO:0000256" key="7">
    <source>
        <dbReference type="ARBA" id="ARBA00022842"/>
    </source>
</evidence>
<dbReference type="InterPro" id="IPR008731">
    <property type="entry name" value="PTS_EIN"/>
</dbReference>
<dbReference type="Pfam" id="PF02896">
    <property type="entry name" value="PEP-utilizers_C"/>
    <property type="match status" value="1"/>
</dbReference>
<dbReference type="PROSITE" id="PS00370">
    <property type="entry name" value="PEP_ENZYMES_PHOS_SITE"/>
    <property type="match status" value="1"/>
</dbReference>
<dbReference type="AlphaFoldDB" id="A0A3N4Z5L7"/>
<keyword evidence="5 9" id="KW-0479">Metal-binding</keyword>
<keyword evidence="9" id="KW-0598">Phosphotransferase system</keyword>
<proteinExistence type="inferred from homology"/>
<evidence type="ECO:0000256" key="8">
    <source>
        <dbReference type="ARBA" id="ARBA00033235"/>
    </source>
</evidence>
<feature type="domain" description="PEP-utilising enzyme mobile" evidence="13">
    <location>
        <begin position="160"/>
        <end position="230"/>
    </location>
</feature>
<dbReference type="InterPro" id="IPR036637">
    <property type="entry name" value="Phosphohistidine_dom_sf"/>
</dbReference>
<dbReference type="OrthoDB" id="9765468at2"/>
<evidence type="ECO:0000256" key="10">
    <source>
        <dbReference type="PIRSR" id="PIRSR000732-1"/>
    </source>
</evidence>
<dbReference type="PROSITE" id="PS00742">
    <property type="entry name" value="PEP_ENZYMES_2"/>
    <property type="match status" value="1"/>
</dbReference>
<sequence>MSTEPVATGSTTIEGTAVVPGVGYAPAAWTRPRPTVPAEAPAVAEDAREAEVARFQAAAETVAGRLTARAERATGAAAEVLGATAALAQDRGWLRAATKAMRGGTPAPQAALAATEQFVAAFEKLGGLMAERATDLRDIRDRVVAELEGLPEPGVPTPREPVVLLAEDLAPADTAGLDATLVVGLVTSLGGPTSHTAIIARQLGIPCVVAAPGIREVAEGEPVLVDGAAGTLTVGVDPEAALAAVAADAERRDAVRRWQGPAATSDGIRQQLLANVGDGAAARKAAGGQAEGVGLYRTELGFLSAEKEPSVEEQAAMYQEVFAAFGGRKVVVRTLDAGSDKPLRFANLEHEDNPALGVRGIRIAEREEGLLTRQLDAVAVAAREAGATDPWVMAPMVATVPEAARFAELARERGIVPGIMVEVPSVALLAAHFLEHVDFLSIGTNDLSQYTMAADRLSPHLAALTDAWQPAVLTLVALTAAAGAKAGKPVGVCGEAAADPTLACVLTGLGVTSLSMASSAIPAVGARLASVTSAQCQEAGRAVLAAPDARSARAEAARILG</sequence>
<dbReference type="InterPro" id="IPR000121">
    <property type="entry name" value="PEP_util_C"/>
</dbReference>
<dbReference type="SUPFAM" id="SSF47831">
    <property type="entry name" value="Enzyme I of the PEP:sugar phosphotransferase system HPr-binding (sub)domain"/>
    <property type="match status" value="1"/>
</dbReference>
<keyword evidence="9" id="KW-0813">Transport</keyword>
<evidence type="ECO:0000256" key="3">
    <source>
        <dbReference type="ARBA" id="ARBA00016544"/>
    </source>
</evidence>
<keyword evidence="9" id="KW-0762">Sugar transport</keyword>
<feature type="binding site" evidence="12">
    <location>
        <position position="446"/>
    </location>
    <ligand>
        <name>Mg(2+)</name>
        <dbReference type="ChEBI" id="CHEBI:18420"/>
    </ligand>
</feature>
<feature type="binding site" evidence="11">
    <location>
        <position position="456"/>
    </location>
    <ligand>
        <name>phosphoenolpyruvate</name>
        <dbReference type="ChEBI" id="CHEBI:58702"/>
    </ligand>
</feature>
<dbReference type="GO" id="GO:0016301">
    <property type="term" value="F:kinase activity"/>
    <property type="evidence" value="ECO:0007669"/>
    <property type="project" value="UniProtKB-KW"/>
</dbReference>
<keyword evidence="6 9" id="KW-0418">Kinase</keyword>
<dbReference type="GO" id="GO:0008965">
    <property type="term" value="F:phosphoenolpyruvate-protein phosphotransferase activity"/>
    <property type="evidence" value="ECO:0007669"/>
    <property type="project" value="UniProtKB-EC"/>
</dbReference>
<keyword evidence="7 9" id="KW-0460">Magnesium</keyword>
<feature type="binding site" evidence="11">
    <location>
        <position position="297"/>
    </location>
    <ligand>
        <name>phosphoenolpyruvate</name>
        <dbReference type="ChEBI" id="CHEBI:58702"/>
    </ligand>
</feature>
<dbReference type="InterPro" id="IPR015813">
    <property type="entry name" value="Pyrv/PenolPyrv_kinase-like_dom"/>
</dbReference>
<feature type="domain" description="PEP-utilising enzyme C-terminal" evidence="14">
    <location>
        <begin position="260"/>
        <end position="531"/>
    </location>
</feature>
<dbReference type="InterPro" id="IPR008279">
    <property type="entry name" value="PEP-util_enz_mobile_dom"/>
</dbReference>
<dbReference type="Gene3D" id="3.20.20.60">
    <property type="entry name" value="Phosphoenolpyruvate-binding domains"/>
    <property type="match status" value="1"/>
</dbReference>
<dbReference type="PIRSF" id="PIRSF000732">
    <property type="entry name" value="PTS_enzyme_I"/>
    <property type="match status" value="1"/>
</dbReference>
<dbReference type="InterPro" id="IPR040442">
    <property type="entry name" value="Pyrv_kinase-like_dom_sf"/>
</dbReference>
<accession>A0A3N4Z5L7</accession>
<dbReference type="Gene3D" id="3.50.30.10">
    <property type="entry name" value="Phosphohistidine domain"/>
    <property type="match status" value="1"/>
</dbReference>
<evidence type="ECO:0000256" key="11">
    <source>
        <dbReference type="PIRSR" id="PIRSR000732-2"/>
    </source>
</evidence>
<dbReference type="GO" id="GO:0005737">
    <property type="term" value="C:cytoplasm"/>
    <property type="evidence" value="ECO:0007669"/>
    <property type="project" value="UniProtKB-SubCell"/>
</dbReference>
<feature type="binding site" evidence="12">
    <location>
        <position position="422"/>
    </location>
    <ligand>
        <name>Mg(2+)</name>
        <dbReference type="ChEBI" id="CHEBI:18420"/>
    </ligand>
</feature>
<dbReference type="Proteomes" id="UP000280726">
    <property type="component" value="Unassembled WGS sequence"/>
</dbReference>
<feature type="binding site" evidence="11">
    <location>
        <position position="333"/>
    </location>
    <ligand>
        <name>phosphoenolpyruvate</name>
        <dbReference type="ChEBI" id="CHEBI:58702"/>
    </ligand>
</feature>
<dbReference type="EC" id="2.7.3.9" evidence="9"/>
<dbReference type="InterPro" id="IPR036618">
    <property type="entry name" value="PtsI_HPr-bd_sf"/>
</dbReference>
<evidence type="ECO:0000256" key="5">
    <source>
        <dbReference type="ARBA" id="ARBA00022723"/>
    </source>
</evidence>
<evidence type="ECO:0000256" key="4">
    <source>
        <dbReference type="ARBA" id="ARBA00022679"/>
    </source>
</evidence>
<dbReference type="PRINTS" id="PR01736">
    <property type="entry name" value="PHPHTRNFRASE"/>
</dbReference>
<evidence type="ECO:0000259" key="14">
    <source>
        <dbReference type="Pfam" id="PF02896"/>
    </source>
</evidence>
<keyword evidence="4 9" id="KW-0808">Transferase</keyword>
<dbReference type="EMBL" id="RKRA01000001">
    <property type="protein sequence ID" value="RPF27254.1"/>
    <property type="molecule type" value="Genomic_DNA"/>
</dbReference>
<gene>
    <name evidence="16" type="ORF">EDD32_1725</name>
</gene>
<evidence type="ECO:0000313" key="17">
    <source>
        <dbReference type="Proteomes" id="UP000280726"/>
    </source>
</evidence>
<dbReference type="InterPro" id="IPR050499">
    <property type="entry name" value="PEP-utilizing_PTS_enzyme"/>
</dbReference>
<dbReference type="GO" id="GO:0046872">
    <property type="term" value="F:metal ion binding"/>
    <property type="evidence" value="ECO:0007669"/>
    <property type="project" value="UniProtKB-KW"/>
</dbReference>
<dbReference type="InterPro" id="IPR018274">
    <property type="entry name" value="PEP_util_AS"/>
</dbReference>
<feature type="active site" description="Tele-phosphohistidine intermediate" evidence="10">
    <location>
        <position position="195"/>
    </location>
</feature>
<comment type="caution">
    <text evidence="16">The sequence shown here is derived from an EMBL/GenBank/DDBJ whole genome shotgun (WGS) entry which is preliminary data.</text>
</comment>
<dbReference type="InterPro" id="IPR024692">
    <property type="entry name" value="PTS_EI"/>
</dbReference>
<evidence type="ECO:0000256" key="1">
    <source>
        <dbReference type="ARBA" id="ARBA00001946"/>
    </source>
</evidence>
<keyword evidence="17" id="KW-1185">Reference proteome</keyword>
<comment type="cofactor">
    <cofactor evidence="1 9 12">
        <name>Mg(2+)</name>
        <dbReference type="ChEBI" id="CHEBI:18420"/>
    </cofactor>
</comment>
<evidence type="ECO:0000256" key="6">
    <source>
        <dbReference type="ARBA" id="ARBA00022777"/>
    </source>
</evidence>
<comment type="similarity">
    <text evidence="2 9">Belongs to the PEP-utilizing enzyme family.</text>
</comment>
<dbReference type="Pfam" id="PF05524">
    <property type="entry name" value="PEP-utilisers_N"/>
    <property type="match status" value="1"/>
</dbReference>
<comment type="function">
    <text evidence="9">General (non sugar-specific) component of the phosphoenolpyruvate-dependent sugar phosphotransferase system (sugar PTS). This major carbohydrate active-transport system catalyzes the phosphorylation of incoming sugar substrates concomitantly with their translocation across the cell membrane. Enzyme I transfers the phosphoryl group from phosphoenolpyruvate (PEP) to the phosphoryl carrier protein (HPr).</text>
</comment>
<keyword evidence="9" id="KW-0963">Cytoplasm</keyword>
<evidence type="ECO:0000313" key="16">
    <source>
        <dbReference type="EMBL" id="RPF27254.1"/>
    </source>
</evidence>